<proteinExistence type="predicted"/>
<evidence type="ECO:0000313" key="3">
    <source>
        <dbReference type="EMBL" id="MFD2799464.1"/>
    </source>
</evidence>
<gene>
    <name evidence="3" type="ORF">ACFS2C_08670</name>
</gene>
<protein>
    <submittedName>
        <fullName evidence="3">DUF6286 domain-containing protein</fullName>
    </submittedName>
</protein>
<feature type="transmembrane region" description="Helical" evidence="1">
    <location>
        <begin position="58"/>
        <end position="81"/>
    </location>
</feature>
<evidence type="ECO:0000313" key="4">
    <source>
        <dbReference type="Proteomes" id="UP001597478"/>
    </source>
</evidence>
<name>A0ABW5W679_9PSEU</name>
<keyword evidence="1" id="KW-1133">Transmembrane helix</keyword>
<organism evidence="3 4">
    <name type="scientific">Prauserella oleivorans</name>
    <dbReference type="NCBI Taxonomy" id="1478153"/>
    <lineage>
        <taxon>Bacteria</taxon>
        <taxon>Bacillati</taxon>
        <taxon>Actinomycetota</taxon>
        <taxon>Actinomycetes</taxon>
        <taxon>Pseudonocardiales</taxon>
        <taxon>Pseudonocardiaceae</taxon>
        <taxon>Prauserella</taxon>
    </lineage>
</organism>
<feature type="domain" description="DUF6286" evidence="2">
    <location>
        <begin position="69"/>
        <end position="171"/>
    </location>
</feature>
<sequence length="178" mass="19535">MRVFVRLLSLVLGLALAALGLLPALEVAWHWWRPEDAPLLVPWPSWRESLLEAGWNSAVVRLAAALVMLLGLVLMIAALAARRRDIRLHDPATEVSVTTSPRALARLVGRHVRAQDNITGATVTASRRRVRVRARSTLEAEHEVRPRVAGSVSALLADIPLVTPPKVSVVVDSPKDRR</sequence>
<evidence type="ECO:0000259" key="2">
    <source>
        <dbReference type="Pfam" id="PF19803"/>
    </source>
</evidence>
<dbReference type="Proteomes" id="UP001597478">
    <property type="component" value="Unassembled WGS sequence"/>
</dbReference>
<reference evidence="4" key="1">
    <citation type="journal article" date="2019" name="Int. J. Syst. Evol. Microbiol.">
        <title>The Global Catalogue of Microorganisms (GCM) 10K type strain sequencing project: providing services to taxonomists for standard genome sequencing and annotation.</title>
        <authorList>
            <consortium name="The Broad Institute Genomics Platform"/>
            <consortium name="The Broad Institute Genome Sequencing Center for Infectious Disease"/>
            <person name="Wu L."/>
            <person name="Ma J."/>
        </authorList>
    </citation>
    <scope>NUCLEOTIDE SEQUENCE [LARGE SCALE GENOMIC DNA]</scope>
    <source>
        <strain evidence="4">IBRC-M 10906</strain>
    </source>
</reference>
<keyword evidence="1" id="KW-0812">Transmembrane</keyword>
<evidence type="ECO:0000256" key="1">
    <source>
        <dbReference type="SAM" id="Phobius"/>
    </source>
</evidence>
<keyword evidence="4" id="KW-1185">Reference proteome</keyword>
<accession>A0ABW5W679</accession>
<dbReference type="Pfam" id="PF19803">
    <property type="entry name" value="DUF6286"/>
    <property type="match status" value="1"/>
</dbReference>
<dbReference type="RefSeq" id="WP_377385466.1">
    <property type="nucleotide sequence ID" value="NZ_JBHSAN010000006.1"/>
</dbReference>
<dbReference type="InterPro" id="IPR046253">
    <property type="entry name" value="DUF6286"/>
</dbReference>
<comment type="caution">
    <text evidence="3">The sequence shown here is derived from an EMBL/GenBank/DDBJ whole genome shotgun (WGS) entry which is preliminary data.</text>
</comment>
<dbReference type="EMBL" id="JBHUOF010000007">
    <property type="protein sequence ID" value="MFD2799464.1"/>
    <property type="molecule type" value="Genomic_DNA"/>
</dbReference>
<keyword evidence="1" id="KW-0472">Membrane</keyword>